<dbReference type="UniPathway" id="UPA00143"/>
<sequence>MLILQSSDKDEFEIEQSIAIQPGTIKNMVEDDFTFILLSNVDIETLIKIIEYMKKHAEKTNSKEKDIKEFNKDFVKKTLNELFVLVLVANYLHISSLMELLCQFIADRVKDKTPEAIRNIFNITCDFTPEKERKIIEDDKWAHEGTEIDGTLD</sequence>
<comment type="subunit">
    <text evidence="4">Part of a SCF (SKP1-cullin-F-box) protein ligase complex.</text>
</comment>
<comment type="function">
    <text evidence="4">Involved in ubiquitination and subsequent proteasomal degradation of target proteins. Together with CUL1, RBX1 and a F-box protein, it forms a SCF E3 ubiquitin ligase complex. The functional specificity of this complex depends on the type of F-box protein. In the SCF complex, it serves as an adapter that links the F-box protein to CUL1.</text>
</comment>
<evidence type="ECO:0000256" key="3">
    <source>
        <dbReference type="ARBA" id="ARBA00022786"/>
    </source>
</evidence>
<dbReference type="InterPro" id="IPR001232">
    <property type="entry name" value="SKP1-like"/>
</dbReference>
<dbReference type="PIRSF" id="PIRSF028729">
    <property type="entry name" value="E3_ubiquit_lig_SCF_Skp"/>
    <property type="match status" value="1"/>
</dbReference>
<reference evidence="8" key="2">
    <citation type="journal article" date="2017" name="J. Anim. Genet.">
        <title>Multiple reference genome sequences of hot pepper reveal the massive evolution of plant disease resistance genes by retroduplication.</title>
        <authorList>
            <person name="Kim S."/>
            <person name="Park J."/>
            <person name="Yeom S.-I."/>
            <person name="Kim Y.-M."/>
            <person name="Seo E."/>
            <person name="Kim K.-T."/>
            <person name="Kim M.-S."/>
            <person name="Lee J.M."/>
            <person name="Cheong K."/>
            <person name="Shin H.-S."/>
            <person name="Kim S.-B."/>
            <person name="Han K."/>
            <person name="Lee J."/>
            <person name="Park M."/>
            <person name="Lee H.-A."/>
            <person name="Lee H.-Y."/>
            <person name="Lee Y."/>
            <person name="Oh S."/>
            <person name="Lee J.H."/>
            <person name="Choi E."/>
            <person name="Choi E."/>
            <person name="Lee S.E."/>
            <person name="Jeon J."/>
            <person name="Kim H."/>
            <person name="Choi G."/>
            <person name="Song H."/>
            <person name="Lee J."/>
            <person name="Lee S.-C."/>
            <person name="Kwon J.-K."/>
            <person name="Lee H.-Y."/>
            <person name="Koo N."/>
            <person name="Hong Y."/>
            <person name="Kim R.W."/>
            <person name="Kang W.-H."/>
            <person name="Huh J.H."/>
            <person name="Kang B.-C."/>
            <person name="Yang T.-J."/>
            <person name="Lee Y.-H."/>
            <person name="Bennetzen J.L."/>
            <person name="Choi D."/>
        </authorList>
    </citation>
    <scope>NUCLEOTIDE SEQUENCE [LARGE SCALE GENOMIC DNA]</scope>
    <source>
        <strain evidence="8">cv. PBC81</strain>
    </source>
</reference>
<dbReference type="InterPro" id="IPR016073">
    <property type="entry name" value="Skp1_comp_POZ"/>
</dbReference>
<dbReference type="GO" id="GO:0006511">
    <property type="term" value="P:ubiquitin-dependent protein catabolic process"/>
    <property type="evidence" value="ECO:0007669"/>
    <property type="project" value="InterPro"/>
</dbReference>
<keyword evidence="8" id="KW-1185">Reference proteome</keyword>
<dbReference type="InterPro" id="IPR016072">
    <property type="entry name" value="Skp1_comp_dimer"/>
</dbReference>
<keyword evidence="3 4" id="KW-0833">Ubl conjugation pathway</keyword>
<comment type="similarity">
    <text evidence="2 4">Belongs to the SKP1 family.</text>
</comment>
<accession>A0A2G2WXE1</accession>
<protein>
    <recommendedName>
        <fullName evidence="4">SKP1-like protein</fullName>
    </recommendedName>
</protein>
<dbReference type="PANTHER" id="PTHR11165">
    <property type="entry name" value="SKP1"/>
    <property type="match status" value="1"/>
</dbReference>
<dbReference type="Gene3D" id="3.30.710.10">
    <property type="entry name" value="Potassium Channel Kv1.1, Chain A"/>
    <property type="match status" value="1"/>
</dbReference>
<dbReference type="OrthoDB" id="2342932at2759"/>
<dbReference type="SMART" id="SM00512">
    <property type="entry name" value="Skp1"/>
    <property type="match status" value="1"/>
</dbReference>
<organism evidence="7 8">
    <name type="scientific">Capsicum baccatum</name>
    <name type="common">Peruvian pepper</name>
    <dbReference type="NCBI Taxonomy" id="33114"/>
    <lineage>
        <taxon>Eukaryota</taxon>
        <taxon>Viridiplantae</taxon>
        <taxon>Streptophyta</taxon>
        <taxon>Embryophyta</taxon>
        <taxon>Tracheophyta</taxon>
        <taxon>Spermatophyta</taxon>
        <taxon>Magnoliopsida</taxon>
        <taxon>eudicotyledons</taxon>
        <taxon>Gunneridae</taxon>
        <taxon>Pentapetalae</taxon>
        <taxon>asterids</taxon>
        <taxon>lamiids</taxon>
        <taxon>Solanales</taxon>
        <taxon>Solanaceae</taxon>
        <taxon>Solanoideae</taxon>
        <taxon>Capsiceae</taxon>
        <taxon>Capsicum</taxon>
    </lineage>
</organism>
<dbReference type="InterPro" id="IPR036296">
    <property type="entry name" value="SKP1-like_dim_sf"/>
</dbReference>
<dbReference type="Pfam" id="PF01466">
    <property type="entry name" value="Skp1"/>
    <property type="match status" value="1"/>
</dbReference>
<gene>
    <name evidence="7" type="ORF">CQW23_09650</name>
</gene>
<dbReference type="GO" id="GO:0009867">
    <property type="term" value="P:jasmonic acid mediated signaling pathway"/>
    <property type="evidence" value="ECO:0007669"/>
    <property type="project" value="UniProtKB-ARBA"/>
</dbReference>
<evidence type="ECO:0000259" key="5">
    <source>
        <dbReference type="Pfam" id="PF01466"/>
    </source>
</evidence>
<evidence type="ECO:0000256" key="4">
    <source>
        <dbReference type="PIRNR" id="PIRNR028729"/>
    </source>
</evidence>
<feature type="domain" description="SKP1 component dimerisation" evidence="5">
    <location>
        <begin position="96"/>
        <end position="142"/>
    </location>
</feature>
<name>A0A2G2WXE1_CAPBA</name>
<dbReference type="Pfam" id="PF03931">
    <property type="entry name" value="Skp1_POZ"/>
    <property type="match status" value="1"/>
</dbReference>
<evidence type="ECO:0000259" key="6">
    <source>
        <dbReference type="Pfam" id="PF03931"/>
    </source>
</evidence>
<evidence type="ECO:0000313" key="8">
    <source>
        <dbReference type="Proteomes" id="UP000224567"/>
    </source>
</evidence>
<dbReference type="Proteomes" id="UP000224567">
    <property type="component" value="Unassembled WGS sequence"/>
</dbReference>
<proteinExistence type="inferred from homology"/>
<evidence type="ECO:0000256" key="2">
    <source>
        <dbReference type="ARBA" id="ARBA00009993"/>
    </source>
</evidence>
<feature type="domain" description="SKP1 component POZ" evidence="6">
    <location>
        <begin position="1"/>
        <end position="57"/>
    </location>
</feature>
<dbReference type="InterPro" id="IPR011333">
    <property type="entry name" value="SKP1/BTB/POZ_sf"/>
</dbReference>
<reference evidence="7 8" key="1">
    <citation type="journal article" date="2017" name="Genome Biol.">
        <title>New reference genome sequences of hot pepper reveal the massive evolution of plant disease-resistance genes by retroduplication.</title>
        <authorList>
            <person name="Kim S."/>
            <person name="Park J."/>
            <person name="Yeom S.I."/>
            <person name="Kim Y.M."/>
            <person name="Seo E."/>
            <person name="Kim K.T."/>
            <person name="Kim M.S."/>
            <person name="Lee J.M."/>
            <person name="Cheong K."/>
            <person name="Shin H.S."/>
            <person name="Kim S.B."/>
            <person name="Han K."/>
            <person name="Lee J."/>
            <person name="Park M."/>
            <person name="Lee H.A."/>
            <person name="Lee H.Y."/>
            <person name="Lee Y."/>
            <person name="Oh S."/>
            <person name="Lee J.H."/>
            <person name="Choi E."/>
            <person name="Choi E."/>
            <person name="Lee S.E."/>
            <person name="Jeon J."/>
            <person name="Kim H."/>
            <person name="Choi G."/>
            <person name="Song H."/>
            <person name="Lee J."/>
            <person name="Lee S.C."/>
            <person name="Kwon J.K."/>
            <person name="Lee H.Y."/>
            <person name="Koo N."/>
            <person name="Hong Y."/>
            <person name="Kim R.W."/>
            <person name="Kang W.H."/>
            <person name="Huh J.H."/>
            <person name="Kang B.C."/>
            <person name="Yang T.J."/>
            <person name="Lee Y.H."/>
            <person name="Bennetzen J.L."/>
            <person name="Choi D."/>
        </authorList>
    </citation>
    <scope>NUCLEOTIDE SEQUENCE [LARGE SCALE GENOMIC DNA]</scope>
    <source>
        <strain evidence="8">cv. PBC81</strain>
    </source>
</reference>
<dbReference type="InterPro" id="IPR016897">
    <property type="entry name" value="SKP1"/>
</dbReference>
<comment type="pathway">
    <text evidence="1 4">Protein modification; protein ubiquitination.</text>
</comment>
<dbReference type="SUPFAM" id="SSF81382">
    <property type="entry name" value="Skp1 dimerisation domain-like"/>
    <property type="match status" value="1"/>
</dbReference>
<evidence type="ECO:0000256" key="1">
    <source>
        <dbReference type="ARBA" id="ARBA00004906"/>
    </source>
</evidence>
<dbReference type="STRING" id="33114.A0A2G2WXE1"/>
<comment type="caution">
    <text evidence="7">The sequence shown here is derived from an EMBL/GenBank/DDBJ whole genome shotgun (WGS) entry which is preliminary data.</text>
</comment>
<dbReference type="EMBL" id="MLFT02000004">
    <property type="protein sequence ID" value="PHT49903.1"/>
    <property type="molecule type" value="Genomic_DNA"/>
</dbReference>
<evidence type="ECO:0000313" key="7">
    <source>
        <dbReference type="EMBL" id="PHT49903.1"/>
    </source>
</evidence>
<dbReference type="SUPFAM" id="SSF54695">
    <property type="entry name" value="POZ domain"/>
    <property type="match status" value="1"/>
</dbReference>
<dbReference type="AlphaFoldDB" id="A0A2G2WXE1"/>
<dbReference type="GO" id="GO:0016567">
    <property type="term" value="P:protein ubiquitination"/>
    <property type="evidence" value="ECO:0007669"/>
    <property type="project" value="UniProtKB-UniRule"/>
</dbReference>